<feature type="transmembrane region" description="Helical" evidence="1">
    <location>
        <begin position="125"/>
        <end position="145"/>
    </location>
</feature>
<evidence type="ECO:0000256" key="1">
    <source>
        <dbReference type="SAM" id="Phobius"/>
    </source>
</evidence>
<reference evidence="3 4" key="1">
    <citation type="submission" date="2020-06" db="EMBL/GenBank/DDBJ databases">
        <title>Complete Genome Sequence of Clostridium muelleri sp. nov. P21T, an Acid-Alcohol Producing Acetogen Isolated from Old Hay.</title>
        <authorList>
            <person name="Duncan K.E."/>
            <person name="Tanner R.S."/>
        </authorList>
    </citation>
    <scope>NUCLEOTIDE SEQUENCE [LARGE SCALE GENOMIC DNA]</scope>
    <source>
        <strain evidence="3 4">P21</strain>
    </source>
</reference>
<dbReference type="AlphaFoldDB" id="A0A7Y0EHW0"/>
<proteinExistence type="predicted"/>
<keyword evidence="1" id="KW-1133">Transmembrane helix</keyword>
<comment type="caution">
    <text evidence="3">The sequence shown here is derived from an EMBL/GenBank/DDBJ whole genome shotgun (WGS) entry which is preliminary data.</text>
</comment>
<feature type="domain" description="Double-GTPase 2" evidence="2">
    <location>
        <begin position="235"/>
        <end position="377"/>
    </location>
</feature>
<dbReference type="InterPro" id="IPR045528">
    <property type="entry name" value="DO-GTPase2"/>
</dbReference>
<dbReference type="Gene3D" id="3.40.50.300">
    <property type="entry name" value="P-loop containing nucleotide triphosphate hydrolases"/>
    <property type="match status" value="1"/>
</dbReference>
<accession>A0A7Y0EHW0</accession>
<evidence type="ECO:0000313" key="4">
    <source>
        <dbReference type="Proteomes" id="UP000537131"/>
    </source>
</evidence>
<evidence type="ECO:0000259" key="2">
    <source>
        <dbReference type="Pfam" id="PF19993"/>
    </source>
</evidence>
<organism evidence="3 4">
    <name type="scientific">Clostridium muellerianum</name>
    <dbReference type="NCBI Taxonomy" id="2716538"/>
    <lineage>
        <taxon>Bacteria</taxon>
        <taxon>Bacillati</taxon>
        <taxon>Bacillota</taxon>
        <taxon>Clostridia</taxon>
        <taxon>Eubacteriales</taxon>
        <taxon>Clostridiaceae</taxon>
        <taxon>Clostridium</taxon>
    </lineage>
</organism>
<keyword evidence="1" id="KW-0472">Membrane</keyword>
<protein>
    <submittedName>
        <fullName evidence="3">GTPase domain-containing protein</fullName>
    </submittedName>
</protein>
<keyword evidence="4" id="KW-1185">Reference proteome</keyword>
<dbReference type="Pfam" id="PF19993">
    <property type="entry name" value="DO-GTPase2"/>
    <property type="match status" value="1"/>
</dbReference>
<evidence type="ECO:0000313" key="3">
    <source>
        <dbReference type="EMBL" id="NMM63667.1"/>
    </source>
</evidence>
<dbReference type="CDD" id="cd00882">
    <property type="entry name" value="Ras_like_GTPase"/>
    <property type="match status" value="1"/>
</dbReference>
<keyword evidence="1" id="KW-0812">Transmembrane</keyword>
<dbReference type="EMBL" id="JABBNI010000025">
    <property type="protein sequence ID" value="NMM63667.1"/>
    <property type="molecule type" value="Genomic_DNA"/>
</dbReference>
<sequence length="473" mass="54130">MDRMGEVLEKVVKVLASVGGTFVGIVEGFIKCSYSYFKGIKYISYNKYSLKAKEEFDEPAEEKYFFYKQYEDLKNDYLSAAAINKGNILVYKKMKQENHCGLGRLKGAVASIYVFGNIFNGIYFFIHFIIITIISSPVYILYFIIKNIENVRSNRENTGTICTHCYSKFNIPYYLCPNCGRIHKSLVPGPYGIIKRKCICGKEIPSTNMSGRHKLSAVCPVCLSKVEIKEMPSACIAIIGGEDSGKTSFIHSVIHDFFSCISKENKRKVEFLNSSEEESFNSMVQCTNNENSNLEALKEHKNLYNVFMNSETNSSKKILYIYDNKGENFNSISGIMRQKYYKYVDGVIFMIDPLCIDKVIECDLVKNEAENYIKKDINIDDLLDRFIIGMKKLCGIKADEIINIPIAVVINKMDLINYNGTAVDFLKLVREEKFIRKVQYNFLSSEFFFTNNLNSISNKTNAVEPMEWILSKA</sequence>
<name>A0A7Y0EHW0_9CLOT</name>
<dbReference type="SUPFAM" id="SSF52540">
    <property type="entry name" value="P-loop containing nucleoside triphosphate hydrolases"/>
    <property type="match status" value="1"/>
</dbReference>
<gene>
    <name evidence="3" type="ORF">HBE96_13485</name>
</gene>
<dbReference type="Proteomes" id="UP000537131">
    <property type="component" value="Unassembled WGS sequence"/>
</dbReference>
<dbReference type="InterPro" id="IPR027417">
    <property type="entry name" value="P-loop_NTPase"/>
</dbReference>